<keyword evidence="1" id="KW-0472">Membrane</keyword>
<evidence type="ECO:0000313" key="2">
    <source>
        <dbReference type="EMBL" id="KAK4209952.1"/>
    </source>
</evidence>
<name>A0AAN6Y5U4_9PEZI</name>
<feature type="transmembrane region" description="Helical" evidence="1">
    <location>
        <begin position="274"/>
        <end position="298"/>
    </location>
</feature>
<keyword evidence="1" id="KW-0812">Transmembrane</keyword>
<feature type="transmembrane region" description="Helical" evidence="1">
    <location>
        <begin position="98"/>
        <end position="116"/>
    </location>
</feature>
<evidence type="ECO:0000313" key="3">
    <source>
        <dbReference type="Proteomes" id="UP001301769"/>
    </source>
</evidence>
<feature type="transmembrane region" description="Helical" evidence="1">
    <location>
        <begin position="128"/>
        <end position="145"/>
    </location>
</feature>
<evidence type="ECO:0000256" key="1">
    <source>
        <dbReference type="SAM" id="Phobius"/>
    </source>
</evidence>
<keyword evidence="3" id="KW-1185">Reference proteome</keyword>
<protein>
    <submittedName>
        <fullName evidence="2">Uncharacterized protein</fullName>
    </submittedName>
</protein>
<reference evidence="2" key="1">
    <citation type="journal article" date="2023" name="Mol. Phylogenet. Evol.">
        <title>Genome-scale phylogeny and comparative genomics of the fungal order Sordariales.</title>
        <authorList>
            <person name="Hensen N."/>
            <person name="Bonometti L."/>
            <person name="Westerberg I."/>
            <person name="Brannstrom I.O."/>
            <person name="Guillou S."/>
            <person name="Cros-Aarteil S."/>
            <person name="Calhoun S."/>
            <person name="Haridas S."/>
            <person name="Kuo A."/>
            <person name="Mondo S."/>
            <person name="Pangilinan J."/>
            <person name="Riley R."/>
            <person name="LaButti K."/>
            <person name="Andreopoulos B."/>
            <person name="Lipzen A."/>
            <person name="Chen C."/>
            <person name="Yan M."/>
            <person name="Daum C."/>
            <person name="Ng V."/>
            <person name="Clum A."/>
            <person name="Steindorff A."/>
            <person name="Ohm R.A."/>
            <person name="Martin F."/>
            <person name="Silar P."/>
            <person name="Natvig D.O."/>
            <person name="Lalanne C."/>
            <person name="Gautier V."/>
            <person name="Ament-Velasquez S.L."/>
            <person name="Kruys A."/>
            <person name="Hutchinson M.I."/>
            <person name="Powell A.J."/>
            <person name="Barry K."/>
            <person name="Miller A.N."/>
            <person name="Grigoriev I.V."/>
            <person name="Debuchy R."/>
            <person name="Gladieux P."/>
            <person name="Hiltunen Thoren M."/>
            <person name="Johannesson H."/>
        </authorList>
    </citation>
    <scope>NUCLEOTIDE SEQUENCE</scope>
    <source>
        <strain evidence="2">PSN293</strain>
    </source>
</reference>
<feature type="transmembrane region" description="Helical" evidence="1">
    <location>
        <begin position="174"/>
        <end position="198"/>
    </location>
</feature>
<proteinExistence type="predicted"/>
<dbReference type="EMBL" id="MU858189">
    <property type="protein sequence ID" value="KAK4209952.1"/>
    <property type="molecule type" value="Genomic_DNA"/>
</dbReference>
<feature type="transmembrane region" description="Helical" evidence="1">
    <location>
        <begin position="243"/>
        <end position="262"/>
    </location>
</feature>
<gene>
    <name evidence="2" type="ORF">QBC37DRAFT_293547</name>
</gene>
<reference evidence="2" key="2">
    <citation type="submission" date="2023-05" db="EMBL/GenBank/DDBJ databases">
        <authorList>
            <consortium name="Lawrence Berkeley National Laboratory"/>
            <person name="Steindorff A."/>
            <person name="Hensen N."/>
            <person name="Bonometti L."/>
            <person name="Westerberg I."/>
            <person name="Brannstrom I.O."/>
            <person name="Guillou S."/>
            <person name="Cros-Aarteil S."/>
            <person name="Calhoun S."/>
            <person name="Haridas S."/>
            <person name="Kuo A."/>
            <person name="Mondo S."/>
            <person name="Pangilinan J."/>
            <person name="Riley R."/>
            <person name="Labutti K."/>
            <person name="Andreopoulos B."/>
            <person name="Lipzen A."/>
            <person name="Chen C."/>
            <person name="Yanf M."/>
            <person name="Daum C."/>
            <person name="Ng V."/>
            <person name="Clum A."/>
            <person name="Ohm R."/>
            <person name="Martin F."/>
            <person name="Silar P."/>
            <person name="Natvig D."/>
            <person name="Lalanne C."/>
            <person name="Gautier V."/>
            <person name="Ament-Velasquez S.L."/>
            <person name="Kruys A."/>
            <person name="Hutchinson M.I."/>
            <person name="Powell A.J."/>
            <person name="Barry K."/>
            <person name="Miller A.N."/>
            <person name="Grigoriev I.V."/>
            <person name="Debuchy R."/>
            <person name="Gladieux P."/>
            <person name="Thoren M.H."/>
            <person name="Johannesson H."/>
        </authorList>
    </citation>
    <scope>NUCLEOTIDE SEQUENCE</scope>
    <source>
        <strain evidence="2">PSN293</strain>
    </source>
</reference>
<sequence>CSSQISILTVLAVINIVEAASNLIQGHDRVRGHLARFRDVVPGYFRRSAAGWTPVAGTISALTTFFFQVLLPAIGSWAENKDRGFSFGGLLGMWVLRPRGAFPMFILVRLVGWAGFKATLFDAIVTESLLDLVALPWALTFVLTSRAGNADGPKGCGVEGYEGPSDSQDMRLGLAYASFGWATAAGVMSSLVLAQFVIMSFNKGESLTPEELKEKDEREKEEEEERGRRGWFWRRMVVREKRTMVPVVVAMGTFIGNWVLWGRKSLPGNNYCEGAGGVATLAISIVHQILIPLLRACFGVAPDQPGKRVDDESE</sequence>
<keyword evidence="1" id="KW-1133">Transmembrane helix</keyword>
<accession>A0AAN6Y5U4</accession>
<feature type="transmembrane region" description="Helical" evidence="1">
    <location>
        <begin position="55"/>
        <end position="78"/>
    </location>
</feature>
<feature type="non-terminal residue" evidence="2">
    <location>
        <position position="1"/>
    </location>
</feature>
<dbReference type="AlphaFoldDB" id="A0AAN6Y5U4"/>
<dbReference type="Proteomes" id="UP001301769">
    <property type="component" value="Unassembled WGS sequence"/>
</dbReference>
<organism evidence="2 3">
    <name type="scientific">Rhypophila decipiens</name>
    <dbReference type="NCBI Taxonomy" id="261697"/>
    <lineage>
        <taxon>Eukaryota</taxon>
        <taxon>Fungi</taxon>
        <taxon>Dikarya</taxon>
        <taxon>Ascomycota</taxon>
        <taxon>Pezizomycotina</taxon>
        <taxon>Sordariomycetes</taxon>
        <taxon>Sordariomycetidae</taxon>
        <taxon>Sordariales</taxon>
        <taxon>Naviculisporaceae</taxon>
        <taxon>Rhypophila</taxon>
    </lineage>
</organism>
<comment type="caution">
    <text evidence="2">The sequence shown here is derived from an EMBL/GenBank/DDBJ whole genome shotgun (WGS) entry which is preliminary data.</text>
</comment>